<dbReference type="SUPFAM" id="SSF53850">
    <property type="entry name" value="Periplasmic binding protein-like II"/>
    <property type="match status" value="1"/>
</dbReference>
<reference evidence="6" key="2">
    <citation type="journal article" date="2016" name="Int. J. Syst. Evol. Microbiol.">
        <title>Complete genome sequence and cell structure of Limnochorda pilosa, a Gram-negative spore-former within the phylum Firmicutes.</title>
        <authorList>
            <person name="Watanabe M."/>
            <person name="Kojima H."/>
            <person name="Fukui M."/>
        </authorList>
    </citation>
    <scope>NUCLEOTIDE SEQUENCE [LARGE SCALE GENOMIC DNA]</scope>
    <source>
        <strain evidence="6">HC45</strain>
    </source>
</reference>
<evidence type="ECO:0000313" key="6">
    <source>
        <dbReference type="Proteomes" id="UP000065807"/>
    </source>
</evidence>
<dbReference type="KEGG" id="lpil:LIP_2123"/>
<dbReference type="PANTHER" id="PTHR43649">
    <property type="entry name" value="ARABINOSE-BINDING PROTEIN-RELATED"/>
    <property type="match status" value="1"/>
</dbReference>
<comment type="similarity">
    <text evidence="1">Belongs to the bacterial solute-binding protein 1 family.</text>
</comment>
<keyword evidence="2" id="KW-0813">Transport</keyword>
<dbReference type="PROSITE" id="PS01037">
    <property type="entry name" value="SBP_BACTERIAL_1"/>
    <property type="match status" value="1"/>
</dbReference>
<evidence type="ECO:0000313" key="5">
    <source>
        <dbReference type="EMBL" id="BAS27964.1"/>
    </source>
</evidence>
<dbReference type="STRING" id="1555112.LIP_2123"/>
<dbReference type="Proteomes" id="UP000065807">
    <property type="component" value="Chromosome"/>
</dbReference>
<dbReference type="InterPro" id="IPR050490">
    <property type="entry name" value="Bact_solute-bd_prot1"/>
</dbReference>
<evidence type="ECO:0000256" key="4">
    <source>
        <dbReference type="SAM" id="SignalP"/>
    </source>
</evidence>
<dbReference type="InterPro" id="IPR006061">
    <property type="entry name" value="SBP_1_CS"/>
</dbReference>
<dbReference type="GO" id="GO:0055085">
    <property type="term" value="P:transmembrane transport"/>
    <property type="evidence" value="ECO:0007669"/>
    <property type="project" value="InterPro"/>
</dbReference>
<evidence type="ECO:0000256" key="3">
    <source>
        <dbReference type="ARBA" id="ARBA00022729"/>
    </source>
</evidence>
<dbReference type="EMBL" id="AP014924">
    <property type="protein sequence ID" value="BAS27964.1"/>
    <property type="molecule type" value="Genomic_DNA"/>
</dbReference>
<dbReference type="Pfam" id="PF01547">
    <property type="entry name" value="SBP_bac_1"/>
    <property type="match status" value="1"/>
</dbReference>
<reference evidence="6" key="1">
    <citation type="submission" date="2015-07" db="EMBL/GenBank/DDBJ databases">
        <title>Complete genome sequence and phylogenetic analysis of Limnochorda pilosa.</title>
        <authorList>
            <person name="Watanabe M."/>
            <person name="Kojima H."/>
            <person name="Fukui M."/>
        </authorList>
    </citation>
    <scope>NUCLEOTIDE SEQUENCE [LARGE SCALE GENOMIC DNA]</scope>
    <source>
        <strain evidence="6">HC45</strain>
    </source>
</reference>
<feature type="chain" id="PRO_5005487109" evidence="4">
    <location>
        <begin position="29"/>
        <end position="425"/>
    </location>
</feature>
<gene>
    <name evidence="5" type="ORF">LIP_2123</name>
</gene>
<protein>
    <submittedName>
        <fullName evidence="5">Sugar ABC transporter substrate-binding protein</fullName>
    </submittedName>
</protein>
<organism evidence="5 6">
    <name type="scientific">Limnochorda pilosa</name>
    <dbReference type="NCBI Taxonomy" id="1555112"/>
    <lineage>
        <taxon>Bacteria</taxon>
        <taxon>Bacillati</taxon>
        <taxon>Bacillota</taxon>
        <taxon>Limnochordia</taxon>
        <taxon>Limnochordales</taxon>
        <taxon>Limnochordaceae</taxon>
        <taxon>Limnochorda</taxon>
    </lineage>
</organism>
<name>A0A0K2SMA9_LIMPI</name>
<evidence type="ECO:0000256" key="1">
    <source>
        <dbReference type="ARBA" id="ARBA00008520"/>
    </source>
</evidence>
<dbReference type="InterPro" id="IPR006059">
    <property type="entry name" value="SBP"/>
</dbReference>
<keyword evidence="6" id="KW-1185">Reference proteome</keyword>
<keyword evidence="3 4" id="KW-0732">Signal</keyword>
<dbReference type="AlphaFoldDB" id="A0A0K2SMA9"/>
<evidence type="ECO:0000256" key="2">
    <source>
        <dbReference type="ARBA" id="ARBA00022448"/>
    </source>
</evidence>
<sequence length="425" mass="47021">MRISRVTAGLTVAFLVLVLGLAAGSAQAQKTIELWHIFTNENEQAVLDEAVERFRAVYPDVDVKVTVTDNDTYKTKLQVAMAAGSPPDVFHSWGGGWLEEYVDAGMVLPLTGALERDRWGETFVPASLGLAKYGEDYYAVPLTLAVVVFFYNQAIFEEHGWETPETWSELLTLVDAMRNEGIIPISIANKTKWPGAFYLIYLAHRVGGAEVFEKAYNREPGYGFDHPAFVEAGERIQELVRAGAFPVGFNGLDHDVGQASALMYSGRAAMHLMGSWFPGQAREEDPEFARRLGWFPFPRLEDGKGDPTEVVAGGDLFSVASTTDYPEEAVALARYLTAYETAVDWTRATGRLPAVVNVPVEDPMTAELMKLLEEAAHLQLYYDQFLPPELGELHKDTTQAIFGLSMTPLEAAQAMERKAQELLGR</sequence>
<dbReference type="PANTHER" id="PTHR43649:SF14">
    <property type="entry name" value="BLR3389 PROTEIN"/>
    <property type="match status" value="1"/>
</dbReference>
<feature type="signal peptide" evidence="4">
    <location>
        <begin position="1"/>
        <end position="28"/>
    </location>
</feature>
<proteinExistence type="inferred from homology"/>
<dbReference type="Gene3D" id="3.40.190.10">
    <property type="entry name" value="Periplasmic binding protein-like II"/>
    <property type="match status" value="2"/>
</dbReference>
<accession>A0A0K2SMA9</accession>